<dbReference type="AlphaFoldDB" id="A0AAE0YDI1"/>
<evidence type="ECO:0000313" key="3">
    <source>
        <dbReference type="Proteomes" id="UP001283361"/>
    </source>
</evidence>
<proteinExistence type="predicted"/>
<accession>A0AAE0YDI1</accession>
<gene>
    <name evidence="2" type="ORF">RRG08_054267</name>
</gene>
<comment type="caution">
    <text evidence="2">The sequence shown here is derived from an EMBL/GenBank/DDBJ whole genome shotgun (WGS) entry which is preliminary data.</text>
</comment>
<feature type="region of interest" description="Disordered" evidence="1">
    <location>
        <begin position="32"/>
        <end position="139"/>
    </location>
</feature>
<evidence type="ECO:0000313" key="2">
    <source>
        <dbReference type="EMBL" id="KAK3740246.1"/>
    </source>
</evidence>
<feature type="compositionally biased region" description="Basic and acidic residues" evidence="1">
    <location>
        <begin position="110"/>
        <end position="130"/>
    </location>
</feature>
<dbReference type="Proteomes" id="UP001283361">
    <property type="component" value="Unassembled WGS sequence"/>
</dbReference>
<reference evidence="2" key="1">
    <citation type="journal article" date="2023" name="G3 (Bethesda)">
        <title>A reference genome for the long-term kleptoplast-retaining sea slug Elysia crispata morphotype clarki.</title>
        <authorList>
            <person name="Eastman K.E."/>
            <person name="Pendleton A.L."/>
            <person name="Shaikh M.A."/>
            <person name="Suttiyut T."/>
            <person name="Ogas R."/>
            <person name="Tomko P."/>
            <person name="Gavelis G."/>
            <person name="Widhalm J.R."/>
            <person name="Wisecaver J.H."/>
        </authorList>
    </citation>
    <scope>NUCLEOTIDE SEQUENCE</scope>
    <source>
        <strain evidence="2">ECLA1</strain>
    </source>
</reference>
<evidence type="ECO:0000256" key="1">
    <source>
        <dbReference type="SAM" id="MobiDB-lite"/>
    </source>
</evidence>
<protein>
    <submittedName>
        <fullName evidence="2">Uncharacterized protein</fullName>
    </submittedName>
</protein>
<keyword evidence="3" id="KW-1185">Reference proteome</keyword>
<feature type="compositionally biased region" description="Low complexity" evidence="1">
    <location>
        <begin position="45"/>
        <end position="56"/>
    </location>
</feature>
<name>A0AAE0YDI1_9GAST</name>
<sequence>MSSRLHPKSFYSCFRISCKRSDDMVYTRKSRRARLAEEEEVGQDAGAAAKKGASPAPEEESSYRRRRRYANRDAADDESAQAEAADERGESGSSDRGTERAVMDSVCTKEMWDEIKKEKGREGKEKKEKSSLSSHQAVHSAGPAVFGLRPRSDRYLTICRARSKVIQLLLTSTWPLLRVVVGSR</sequence>
<dbReference type="EMBL" id="JAWDGP010006482">
    <property type="protein sequence ID" value="KAK3740246.1"/>
    <property type="molecule type" value="Genomic_DNA"/>
</dbReference>
<organism evidence="2 3">
    <name type="scientific">Elysia crispata</name>
    <name type="common">lettuce slug</name>
    <dbReference type="NCBI Taxonomy" id="231223"/>
    <lineage>
        <taxon>Eukaryota</taxon>
        <taxon>Metazoa</taxon>
        <taxon>Spiralia</taxon>
        <taxon>Lophotrochozoa</taxon>
        <taxon>Mollusca</taxon>
        <taxon>Gastropoda</taxon>
        <taxon>Heterobranchia</taxon>
        <taxon>Euthyneura</taxon>
        <taxon>Panpulmonata</taxon>
        <taxon>Sacoglossa</taxon>
        <taxon>Placobranchoidea</taxon>
        <taxon>Plakobranchidae</taxon>
        <taxon>Elysia</taxon>
    </lineage>
</organism>